<dbReference type="InterPro" id="IPR044068">
    <property type="entry name" value="CB"/>
</dbReference>
<keyword evidence="5" id="KW-0175">Coiled coil</keyword>
<dbReference type="GeneID" id="30412508"/>
<dbReference type="GO" id="GO:0015074">
    <property type="term" value="P:DNA integration"/>
    <property type="evidence" value="ECO:0007669"/>
    <property type="project" value="UniProtKB-KW"/>
</dbReference>
<keyword evidence="2 4" id="KW-0238">DNA-binding</keyword>
<dbReference type="Gene3D" id="1.10.443.10">
    <property type="entry name" value="Intergrase catalytic core"/>
    <property type="match status" value="1"/>
</dbReference>
<proteinExistence type="predicted"/>
<dbReference type="Pfam" id="PF00589">
    <property type="entry name" value="Phage_integrase"/>
    <property type="match status" value="1"/>
</dbReference>
<dbReference type="PROSITE" id="PS51898">
    <property type="entry name" value="TYR_RECOMBINASE"/>
    <property type="match status" value="1"/>
</dbReference>
<evidence type="ECO:0000313" key="8">
    <source>
        <dbReference type="EMBL" id="SCG86225.1"/>
    </source>
</evidence>
<dbReference type="InterPro" id="IPR002104">
    <property type="entry name" value="Integrase_catalytic"/>
</dbReference>
<dbReference type="Proteomes" id="UP000094707">
    <property type="component" value="Chromosome I"/>
</dbReference>
<dbReference type="InterPro" id="IPR011010">
    <property type="entry name" value="DNA_brk_join_enz"/>
</dbReference>
<evidence type="ECO:0000259" key="6">
    <source>
        <dbReference type="PROSITE" id="PS51898"/>
    </source>
</evidence>
<evidence type="ECO:0000313" key="9">
    <source>
        <dbReference type="Proteomes" id="UP000094707"/>
    </source>
</evidence>
<keyword evidence="3" id="KW-0233">DNA recombination</keyword>
<dbReference type="Gene3D" id="1.10.150.130">
    <property type="match status" value="1"/>
</dbReference>
<evidence type="ECO:0000256" key="4">
    <source>
        <dbReference type="PROSITE-ProRule" id="PRU01248"/>
    </source>
</evidence>
<feature type="domain" description="Tyr recombinase" evidence="6">
    <location>
        <begin position="117"/>
        <end position="330"/>
    </location>
</feature>
<keyword evidence="9" id="KW-1185">Reference proteome</keyword>
<organism evidence="8 9">
    <name type="scientific">Methanobacterium congolense</name>
    <dbReference type="NCBI Taxonomy" id="118062"/>
    <lineage>
        <taxon>Archaea</taxon>
        <taxon>Methanobacteriati</taxon>
        <taxon>Methanobacteriota</taxon>
        <taxon>Methanomada group</taxon>
        <taxon>Methanobacteria</taxon>
        <taxon>Methanobacteriales</taxon>
        <taxon>Methanobacteriaceae</taxon>
        <taxon>Methanobacterium</taxon>
    </lineage>
</organism>
<reference evidence="8 9" key="1">
    <citation type="submission" date="2016-08" db="EMBL/GenBank/DDBJ databases">
        <authorList>
            <person name="Seilhamer J.J."/>
        </authorList>
    </citation>
    <scope>NUCLEOTIDE SEQUENCE [LARGE SCALE GENOMIC DNA]</scope>
    <source>
        <strain evidence="8">Buetzberg</strain>
    </source>
</reference>
<keyword evidence="1" id="KW-0229">DNA integration</keyword>
<accession>A0A1D3L3U4</accession>
<feature type="domain" description="Core-binding (CB)" evidence="7">
    <location>
        <begin position="3"/>
        <end position="99"/>
    </location>
</feature>
<name>A0A1D3L3U4_9EURY</name>
<dbReference type="SUPFAM" id="SSF56349">
    <property type="entry name" value="DNA breaking-rejoining enzymes"/>
    <property type="match status" value="1"/>
</dbReference>
<sequence length="421" mass="48738">MKVEDERLIKKWFLLRNIDDGTQESYKTSLDQYCALIGKTPTELYKEADKEEEAGIRPIKAKVTEYLLEYKDYLKKSGKAPTTAKLYFSAIKSFYKSFAITLPEIKMDSGDIGLEKNIGKPLSKSDIRRLANAASSRERTLIYLMSLSGMGQQEARDLTVKNFLDSASHAIGKPIEDVYDLFKLEDEILKEILTLHITRKKVRYRYITFIPPEASREIINYLKERCYGRNEKVRVINNNDYIFSSKNGGQMSRDSVVTNFRRIGLLAGFKRDKGAYSYWRSHALRKYFISTLINKKGEKIIADFMAGHKINNQDRAYWQANSDDLKKMYQDALPALSIDEANVKDYETKEYREIKEENREIKEENRILSEKMNKIETGSDELKKAFAEVLKNADGSSTELRRESEIKLISGFDKKNEPKND</sequence>
<dbReference type="GO" id="GO:0003677">
    <property type="term" value="F:DNA binding"/>
    <property type="evidence" value="ECO:0007669"/>
    <property type="project" value="UniProtKB-UniRule"/>
</dbReference>
<evidence type="ECO:0000256" key="5">
    <source>
        <dbReference type="SAM" id="Coils"/>
    </source>
</evidence>
<dbReference type="InterPro" id="IPR050090">
    <property type="entry name" value="Tyrosine_recombinase_XerCD"/>
</dbReference>
<dbReference type="PROSITE" id="PS51900">
    <property type="entry name" value="CB"/>
    <property type="match status" value="1"/>
</dbReference>
<dbReference type="AlphaFoldDB" id="A0A1D3L3U4"/>
<dbReference type="EMBL" id="LT607756">
    <property type="protein sequence ID" value="SCG86225.1"/>
    <property type="molecule type" value="Genomic_DNA"/>
</dbReference>
<gene>
    <name evidence="8" type="ORF">MCBB_1670</name>
</gene>
<dbReference type="GO" id="GO:0006310">
    <property type="term" value="P:DNA recombination"/>
    <property type="evidence" value="ECO:0007669"/>
    <property type="project" value="UniProtKB-KW"/>
</dbReference>
<dbReference type="PANTHER" id="PTHR30349:SF41">
    <property type="entry name" value="INTEGRASE_RECOMBINASE PROTEIN MJ0367-RELATED"/>
    <property type="match status" value="1"/>
</dbReference>
<dbReference type="STRING" id="118062.MCBB_1670"/>
<feature type="coiled-coil region" evidence="5">
    <location>
        <begin position="344"/>
        <end position="374"/>
    </location>
</feature>
<dbReference type="InterPro" id="IPR013762">
    <property type="entry name" value="Integrase-like_cat_sf"/>
</dbReference>
<evidence type="ECO:0000256" key="1">
    <source>
        <dbReference type="ARBA" id="ARBA00022908"/>
    </source>
</evidence>
<dbReference type="InterPro" id="IPR010998">
    <property type="entry name" value="Integrase_recombinase_N"/>
</dbReference>
<evidence type="ECO:0000259" key="7">
    <source>
        <dbReference type="PROSITE" id="PS51900"/>
    </source>
</evidence>
<dbReference type="RefSeq" id="WP_071907305.1">
    <property type="nucleotide sequence ID" value="NZ_LT607756.1"/>
</dbReference>
<dbReference type="PANTHER" id="PTHR30349">
    <property type="entry name" value="PHAGE INTEGRASE-RELATED"/>
    <property type="match status" value="1"/>
</dbReference>
<dbReference type="KEGG" id="mcub:MCBB_1670"/>
<evidence type="ECO:0000256" key="3">
    <source>
        <dbReference type="ARBA" id="ARBA00023172"/>
    </source>
</evidence>
<protein>
    <submittedName>
        <fullName evidence="8">Integrase</fullName>
    </submittedName>
</protein>
<dbReference type="OrthoDB" id="78358at2157"/>
<evidence type="ECO:0000256" key="2">
    <source>
        <dbReference type="ARBA" id="ARBA00023125"/>
    </source>
</evidence>